<dbReference type="RefSeq" id="XP_018694741.1">
    <property type="nucleotide sequence ID" value="XM_018835091.1"/>
</dbReference>
<sequence length="757" mass="82183">MPQEWDAIVIGSGIGGMSAAALLAKVGGMRVLVLEKHSERGGLTHIFRRDGASWDVGVHYIGGMEPGSTIRGLFDFMSGKALDWNPMPDDFERFVYPGLDFSVPSDKHRYEERLVERFPEEASAIRQYFVDVNTAADWHTQGTIQSILPWPFNFLLGQWRRWLTSQKALQTTGDYLNQHFKSTELKALLASQWADYGVPPGESAFALHALVARSYFRGAWFPKGGASRIARTFEVGIEAAGGAVKVCQNVTAILTRDTHVVGVKAIDGQGPEPTEVIYLAPIVVSDVGAGVTYNHLLPTDGVIGKKTAETRKHLDQLEGGLSAVTLYLRLTDPVSALGIKGENYWINATFNHDNVDAQTEAILAGQAQHAFMSFPSAKSGDDRFHTAEILALVKADAFSAWRGTSRGARGKEYMELKNRISQGLLNLGDSAAPGLKEMVSYSELSTPLSVEDYTSHSTGAIYGFKGTPQIYASSVLSRASPIAGLQISGTDASSLGVAGALMGGVVAASRVLGPFGFVRIMRASRRVAPAIDLPLTAETHSPEKKRAVLVSKAALTPFIWRLDFELDEPIFSAPGQYAQLQVAPFEWRSYSIAQAEKKRLTLLISTRTGGDGSIFTSHVEPGKETEVELPFGAFQLRRNAHRRVFVATGTGIAPLLPMFVSLAASGDLESAELLFGCYHQEDDITRHFKPLPRTTVCVDGDPSAEGVFHGRVTDILANLQFEPATTDFYLCGVPAMMDACRTILAHAGAMQVLTEPF</sequence>
<dbReference type="PANTHER" id="PTHR46091:SF3">
    <property type="entry name" value="AMINE OXIDASE DOMAIN-CONTAINING PROTEIN"/>
    <property type="match status" value="1"/>
</dbReference>
<evidence type="ECO:0000256" key="4">
    <source>
        <dbReference type="ARBA" id="ARBA00022827"/>
    </source>
</evidence>
<proteinExistence type="inferred from homology"/>
<dbReference type="Pfam" id="PF00175">
    <property type="entry name" value="NAD_binding_1"/>
    <property type="match status" value="1"/>
</dbReference>
<dbReference type="InterPro" id="IPR052206">
    <property type="entry name" value="Retinol_saturase"/>
</dbReference>
<dbReference type="STRING" id="1367422.A0A178ZNG9"/>
<evidence type="ECO:0000256" key="6">
    <source>
        <dbReference type="ARBA" id="ARBA00023027"/>
    </source>
</evidence>
<name>A0A178ZNG9_9EURO</name>
<dbReference type="Proteomes" id="UP000078343">
    <property type="component" value="Unassembled WGS sequence"/>
</dbReference>
<evidence type="ECO:0000256" key="1">
    <source>
        <dbReference type="ARBA" id="ARBA00005855"/>
    </source>
</evidence>
<dbReference type="InterPro" id="IPR001433">
    <property type="entry name" value="OxRdtase_FAD/NAD-bd"/>
</dbReference>
<feature type="transmembrane region" description="Helical" evidence="7">
    <location>
        <begin position="644"/>
        <end position="664"/>
    </location>
</feature>
<dbReference type="Gene3D" id="3.40.50.80">
    <property type="entry name" value="Nucleotide-binding domain of ferredoxin-NADP reductase (FNR) module"/>
    <property type="match status" value="1"/>
</dbReference>
<evidence type="ECO:0000256" key="5">
    <source>
        <dbReference type="ARBA" id="ARBA00022857"/>
    </source>
</evidence>
<feature type="domain" description="FAD-binding FR-type" evidence="8">
    <location>
        <begin position="542"/>
        <end position="637"/>
    </location>
</feature>
<keyword evidence="6" id="KW-0520">NAD</keyword>
<evidence type="ECO:0000313" key="10">
    <source>
        <dbReference type="Proteomes" id="UP000078343"/>
    </source>
</evidence>
<dbReference type="AlphaFoldDB" id="A0A178ZNG9"/>
<dbReference type="SUPFAM" id="SSF51905">
    <property type="entry name" value="FAD/NAD(P)-binding domain"/>
    <property type="match status" value="1"/>
</dbReference>
<comment type="caution">
    <text evidence="9">The sequence shown here is derived from an EMBL/GenBank/DDBJ whole genome shotgun (WGS) entry which is preliminary data.</text>
</comment>
<keyword evidence="2" id="KW-0285">Flavoprotein</keyword>
<dbReference type="SUPFAM" id="SSF63380">
    <property type="entry name" value="Riboflavin synthase domain-like"/>
    <property type="match status" value="1"/>
</dbReference>
<keyword evidence="10" id="KW-1185">Reference proteome</keyword>
<keyword evidence="4" id="KW-0274">FAD</keyword>
<evidence type="ECO:0000256" key="3">
    <source>
        <dbReference type="ARBA" id="ARBA00022729"/>
    </source>
</evidence>
<dbReference type="InterPro" id="IPR039261">
    <property type="entry name" value="FNR_nucleotide-bd"/>
</dbReference>
<dbReference type="PROSITE" id="PS51384">
    <property type="entry name" value="FAD_FR"/>
    <property type="match status" value="1"/>
</dbReference>
<comment type="similarity">
    <text evidence="1">Belongs to the carotenoid/retinoid oxidoreductase family. CrtISO subfamily.</text>
</comment>
<keyword evidence="7" id="KW-0812">Transmembrane</keyword>
<dbReference type="InterPro" id="IPR017927">
    <property type="entry name" value="FAD-bd_FR_type"/>
</dbReference>
<gene>
    <name evidence="9" type="ORF">AYL99_03577</name>
</gene>
<dbReference type="Gene3D" id="2.40.30.10">
    <property type="entry name" value="Translation factors"/>
    <property type="match status" value="1"/>
</dbReference>
<dbReference type="InterPro" id="IPR017938">
    <property type="entry name" value="Riboflavin_synthase-like_b-brl"/>
</dbReference>
<keyword evidence="3" id="KW-0732">Signal</keyword>
<evidence type="ECO:0000256" key="2">
    <source>
        <dbReference type="ARBA" id="ARBA00022630"/>
    </source>
</evidence>
<dbReference type="OrthoDB" id="7777654at2759"/>
<dbReference type="Gene3D" id="3.50.50.60">
    <property type="entry name" value="FAD/NAD(P)-binding domain"/>
    <property type="match status" value="2"/>
</dbReference>
<evidence type="ECO:0000313" key="9">
    <source>
        <dbReference type="EMBL" id="OAP61374.1"/>
    </source>
</evidence>
<reference evidence="9 10" key="1">
    <citation type="submission" date="2016-04" db="EMBL/GenBank/DDBJ databases">
        <title>Draft genome of Fonsecaea erecta CBS 125763.</title>
        <authorList>
            <person name="Weiss V.A."/>
            <person name="Vicente V.A."/>
            <person name="Raittz R.T."/>
            <person name="Moreno L.F."/>
            <person name="De Souza E.M."/>
            <person name="Pedrosa F.O."/>
            <person name="Steffens M.B."/>
            <person name="Faoro H."/>
            <person name="Tadra-Sfeir M.Z."/>
            <person name="Najafzadeh M.J."/>
            <person name="Felipe M.S."/>
            <person name="Teixeira M."/>
            <person name="Sun J."/>
            <person name="Xi L."/>
            <person name="Gomes R."/>
            <person name="De Azevedo C.M."/>
            <person name="Salgado C.G."/>
            <person name="Da Silva M.B."/>
            <person name="Nascimento M.F."/>
            <person name="Queiroz-Telles F."/>
            <person name="Attili D.S."/>
            <person name="Gorbushina A."/>
        </authorList>
    </citation>
    <scope>NUCLEOTIDE SEQUENCE [LARGE SCALE GENOMIC DNA]</scope>
    <source>
        <strain evidence="9 10">CBS 125763</strain>
    </source>
</reference>
<accession>A0A178ZNG9</accession>
<keyword evidence="7" id="KW-0472">Membrane</keyword>
<evidence type="ECO:0000259" key="8">
    <source>
        <dbReference type="PROSITE" id="PS51384"/>
    </source>
</evidence>
<dbReference type="SUPFAM" id="SSF52343">
    <property type="entry name" value="Ferredoxin reductase-like, C-terminal NADP-linked domain"/>
    <property type="match status" value="1"/>
</dbReference>
<evidence type="ECO:0000256" key="7">
    <source>
        <dbReference type="SAM" id="Phobius"/>
    </source>
</evidence>
<organism evidence="9 10">
    <name type="scientific">Fonsecaea erecta</name>
    <dbReference type="NCBI Taxonomy" id="1367422"/>
    <lineage>
        <taxon>Eukaryota</taxon>
        <taxon>Fungi</taxon>
        <taxon>Dikarya</taxon>
        <taxon>Ascomycota</taxon>
        <taxon>Pezizomycotina</taxon>
        <taxon>Eurotiomycetes</taxon>
        <taxon>Chaetothyriomycetidae</taxon>
        <taxon>Chaetothyriales</taxon>
        <taxon>Herpotrichiellaceae</taxon>
        <taxon>Fonsecaea</taxon>
    </lineage>
</organism>
<keyword evidence="7" id="KW-1133">Transmembrane helix</keyword>
<dbReference type="EMBL" id="LVYI01000003">
    <property type="protein sequence ID" value="OAP61374.1"/>
    <property type="molecule type" value="Genomic_DNA"/>
</dbReference>
<dbReference type="PANTHER" id="PTHR46091">
    <property type="entry name" value="BLR7054 PROTEIN"/>
    <property type="match status" value="1"/>
</dbReference>
<dbReference type="PRINTS" id="PR00410">
    <property type="entry name" value="PHEHYDRXLASE"/>
</dbReference>
<dbReference type="GeneID" id="30007746"/>
<dbReference type="GO" id="GO:0016491">
    <property type="term" value="F:oxidoreductase activity"/>
    <property type="evidence" value="ECO:0007669"/>
    <property type="project" value="InterPro"/>
</dbReference>
<feature type="transmembrane region" description="Helical" evidence="7">
    <location>
        <begin position="495"/>
        <end position="518"/>
    </location>
</feature>
<keyword evidence="5" id="KW-0521">NADP</keyword>
<protein>
    <recommendedName>
        <fullName evidence="8">FAD-binding FR-type domain-containing protein</fullName>
    </recommendedName>
</protein>
<dbReference type="InterPro" id="IPR036188">
    <property type="entry name" value="FAD/NAD-bd_sf"/>
</dbReference>
<dbReference type="Pfam" id="PF13450">
    <property type="entry name" value="NAD_binding_8"/>
    <property type="match status" value="1"/>
</dbReference>